<evidence type="ECO:0000313" key="1">
    <source>
        <dbReference type="EMBL" id="KAJ3489856.1"/>
    </source>
</evidence>
<dbReference type="EMBL" id="JANAKD010000715">
    <property type="protein sequence ID" value="KAJ3489856.1"/>
    <property type="molecule type" value="Genomic_DNA"/>
</dbReference>
<accession>A0ACC1QSA4</accession>
<evidence type="ECO:0000313" key="2">
    <source>
        <dbReference type="Proteomes" id="UP001148737"/>
    </source>
</evidence>
<sequence length="335" mass="38763">MSHYLSALDDIFHSIRFTCFQEGVNHLRHFGIFYEAYLEELPQHTGRSKEDNLCFTLISWLGAVLTPTIVIQSQLLALPDELSANNAATVGRTFIKLQTLQALIYHYEGGQHFENTTEDLWFYIKENSGLLTSGETTDHHTIWLFLSLLFSLPTTSSILDDDWLAIKEISAKLPPPSSNGPHLIFRRAMMLHKMVANRDDLHTLNIQPTLSLPDNYLDLPDEIKYIKFCHIYFIIIYSTGPRRPLTQVGQMDLLELAPDLVRLSHSLPRWYRLQTFRREFNLLDLMKASIERNPTIMNTKWQQWRAAAIAFARTCPGLWDDHGWLEESDSFLRAN</sequence>
<keyword evidence="2" id="KW-1185">Reference proteome</keyword>
<gene>
    <name evidence="1" type="ORF">NLG97_g5903</name>
</gene>
<protein>
    <submittedName>
        <fullName evidence="1">Uncharacterized protein</fullName>
    </submittedName>
</protein>
<proteinExistence type="predicted"/>
<organism evidence="1 2">
    <name type="scientific">Lecanicillium saksenae</name>
    <dbReference type="NCBI Taxonomy" id="468837"/>
    <lineage>
        <taxon>Eukaryota</taxon>
        <taxon>Fungi</taxon>
        <taxon>Dikarya</taxon>
        <taxon>Ascomycota</taxon>
        <taxon>Pezizomycotina</taxon>
        <taxon>Sordariomycetes</taxon>
        <taxon>Hypocreomycetidae</taxon>
        <taxon>Hypocreales</taxon>
        <taxon>Cordycipitaceae</taxon>
        <taxon>Lecanicillium</taxon>
    </lineage>
</organism>
<comment type="caution">
    <text evidence="1">The sequence shown here is derived from an EMBL/GenBank/DDBJ whole genome shotgun (WGS) entry which is preliminary data.</text>
</comment>
<name>A0ACC1QSA4_9HYPO</name>
<reference evidence="1" key="1">
    <citation type="submission" date="2022-07" db="EMBL/GenBank/DDBJ databases">
        <title>Genome Sequence of Lecanicillium saksenae.</title>
        <authorList>
            <person name="Buettner E."/>
        </authorList>
    </citation>
    <scope>NUCLEOTIDE SEQUENCE</scope>
    <source>
        <strain evidence="1">VT-O1</strain>
    </source>
</reference>
<dbReference type="Proteomes" id="UP001148737">
    <property type="component" value="Unassembled WGS sequence"/>
</dbReference>